<keyword evidence="2" id="KW-1185">Reference proteome</keyword>
<name>A0A397T3H1_9GLOM</name>
<evidence type="ECO:0000313" key="1">
    <source>
        <dbReference type="EMBL" id="RIA89701.1"/>
    </source>
</evidence>
<protein>
    <submittedName>
        <fullName evidence="1">Uncharacterized protein</fullName>
    </submittedName>
</protein>
<gene>
    <name evidence="1" type="ORF">C1645_738443</name>
</gene>
<dbReference type="AlphaFoldDB" id="A0A397T3H1"/>
<sequence length="483" mass="56173">MQCPPPHIVILEVGGNPSNNEEIFSSYEKYIEDLELTENQSVEICCDEAIFRRVIKLHQKNSRIQPLLGQWHTSKDMCSVLLTIFSSYEIYNLAATLGVKFLYKLESVVDYRSKCRVLDLIWVAVACAIQIYTTKNQIEFSQINELDNDLLKVWYYFYKWCGWWKAHRGDIKTGNTNTQLKCLAAFASLFPAGGKLNYTKSTVHFLALLAKFSRLKELLHYAGSVNLTKKGHYYAFDEALRLMDEKNLKRQIKAAQTEKERIDLFFSEFIDNNVMSSSKHSVDSRYVALWNLIRTLIEAFDSVNPLEHPLFKNNNQLNYEGCQKLFGCYNAGLERLKKIYRQEILKTETINTKGRGAKEVIVSKVKDIKKVEKETGKVFKLLEKRLSKLTEKEDELPEQSTSSLEKILTDTDHTSEPLFKKQKVTRHQTTQQEKNLLEPLLTQNPLTEEEVETVLGLLLQFWDGWTKKKIRDYWSHHKPKSNE</sequence>
<dbReference type="EMBL" id="QKYT01000209">
    <property type="protein sequence ID" value="RIA89701.1"/>
    <property type="molecule type" value="Genomic_DNA"/>
</dbReference>
<accession>A0A397T3H1</accession>
<evidence type="ECO:0000313" key="2">
    <source>
        <dbReference type="Proteomes" id="UP000265703"/>
    </source>
</evidence>
<comment type="caution">
    <text evidence="1">The sequence shown here is derived from an EMBL/GenBank/DDBJ whole genome shotgun (WGS) entry which is preliminary data.</text>
</comment>
<dbReference type="Proteomes" id="UP000265703">
    <property type="component" value="Unassembled WGS sequence"/>
</dbReference>
<proteinExistence type="predicted"/>
<reference evidence="1 2" key="1">
    <citation type="submission" date="2018-06" db="EMBL/GenBank/DDBJ databases">
        <title>Comparative genomics reveals the genomic features of Rhizophagus irregularis, R. cerebriforme, R. diaphanum and Gigaspora rosea, and their symbiotic lifestyle signature.</title>
        <authorList>
            <person name="Morin E."/>
            <person name="San Clemente H."/>
            <person name="Chen E.C.H."/>
            <person name="De La Providencia I."/>
            <person name="Hainaut M."/>
            <person name="Kuo A."/>
            <person name="Kohler A."/>
            <person name="Murat C."/>
            <person name="Tang N."/>
            <person name="Roy S."/>
            <person name="Loubradou J."/>
            <person name="Henrissat B."/>
            <person name="Grigoriev I.V."/>
            <person name="Corradi N."/>
            <person name="Roux C."/>
            <person name="Martin F.M."/>
        </authorList>
    </citation>
    <scope>NUCLEOTIDE SEQUENCE [LARGE SCALE GENOMIC DNA]</scope>
    <source>
        <strain evidence="1 2">DAOM 227022</strain>
    </source>
</reference>
<organism evidence="1 2">
    <name type="scientific">Glomus cerebriforme</name>
    <dbReference type="NCBI Taxonomy" id="658196"/>
    <lineage>
        <taxon>Eukaryota</taxon>
        <taxon>Fungi</taxon>
        <taxon>Fungi incertae sedis</taxon>
        <taxon>Mucoromycota</taxon>
        <taxon>Glomeromycotina</taxon>
        <taxon>Glomeromycetes</taxon>
        <taxon>Glomerales</taxon>
        <taxon>Glomeraceae</taxon>
        <taxon>Glomus</taxon>
    </lineage>
</organism>
<dbReference type="OrthoDB" id="2442795at2759"/>